<dbReference type="PANTHER" id="PTHR11527">
    <property type="entry name" value="HEAT-SHOCK PROTEIN 20 FAMILY MEMBER"/>
    <property type="match status" value="1"/>
</dbReference>
<keyword evidence="4" id="KW-0346">Stress response</keyword>
<dbReference type="AlphaFoldDB" id="A0A368YB82"/>
<comment type="similarity">
    <text evidence="1 2">Belongs to the small heat shock protein (HSP20) family.</text>
</comment>
<proteinExistence type="inferred from homology"/>
<sequence>MHENPIDSGVKFILKNSKKLSAYSIFLFQHIVIIKEMRRVIVVSQNFSEKENKSKKEQFQEKIDHLRRQDPTKILQSVDEFFKQSFAALDMPVDILDTEDEWLVKAYLPGIEKKQINLEVLDEEINIVVLHKEETNQYDETYHYHKRERKMEEATRKIRLPFTANTETVHANYENGVLYIKGEKSEKNTKRIEID</sequence>
<name>A0A368YB82_9BACI</name>
<dbReference type="CDD" id="cd06464">
    <property type="entry name" value="ACD_sHsps-like"/>
    <property type="match status" value="1"/>
</dbReference>
<dbReference type="SUPFAM" id="SSF49764">
    <property type="entry name" value="HSP20-like chaperones"/>
    <property type="match status" value="1"/>
</dbReference>
<feature type="domain" description="SHSP" evidence="3">
    <location>
        <begin position="84"/>
        <end position="195"/>
    </location>
</feature>
<dbReference type="Proteomes" id="UP000252585">
    <property type="component" value="Unassembled WGS sequence"/>
</dbReference>
<dbReference type="InterPro" id="IPR008978">
    <property type="entry name" value="HSP20-like_chaperone"/>
</dbReference>
<comment type="caution">
    <text evidence="4">The sequence shown here is derived from an EMBL/GenBank/DDBJ whole genome shotgun (WGS) entry which is preliminary data.</text>
</comment>
<dbReference type="InterPro" id="IPR031107">
    <property type="entry name" value="Small_HSP"/>
</dbReference>
<evidence type="ECO:0000256" key="2">
    <source>
        <dbReference type="RuleBase" id="RU003616"/>
    </source>
</evidence>
<organism evidence="4 5">
    <name type="scientific">Saliterribacillus persicus</name>
    <dbReference type="NCBI Taxonomy" id="930114"/>
    <lineage>
        <taxon>Bacteria</taxon>
        <taxon>Bacillati</taxon>
        <taxon>Bacillota</taxon>
        <taxon>Bacilli</taxon>
        <taxon>Bacillales</taxon>
        <taxon>Bacillaceae</taxon>
        <taxon>Saliterribacillus</taxon>
    </lineage>
</organism>
<dbReference type="Gene3D" id="2.60.40.790">
    <property type="match status" value="1"/>
</dbReference>
<evidence type="ECO:0000313" key="5">
    <source>
        <dbReference type="Proteomes" id="UP000252585"/>
    </source>
</evidence>
<dbReference type="InterPro" id="IPR002068">
    <property type="entry name" value="A-crystallin/Hsp20_dom"/>
</dbReference>
<evidence type="ECO:0000259" key="3">
    <source>
        <dbReference type="PROSITE" id="PS01031"/>
    </source>
</evidence>
<accession>A0A368YB82</accession>
<dbReference type="EMBL" id="QPJJ01000001">
    <property type="protein sequence ID" value="RCW77520.1"/>
    <property type="molecule type" value="Genomic_DNA"/>
</dbReference>
<protein>
    <submittedName>
        <fullName evidence="4">Heat shock protein Hsp20</fullName>
    </submittedName>
</protein>
<dbReference type="Pfam" id="PF00011">
    <property type="entry name" value="HSP20"/>
    <property type="match status" value="1"/>
</dbReference>
<gene>
    <name evidence="4" type="ORF">DFR57_101395</name>
</gene>
<dbReference type="PROSITE" id="PS01031">
    <property type="entry name" value="SHSP"/>
    <property type="match status" value="1"/>
</dbReference>
<reference evidence="4 5" key="1">
    <citation type="submission" date="2018-07" db="EMBL/GenBank/DDBJ databases">
        <title>Genomic Encyclopedia of Type Strains, Phase IV (KMG-IV): sequencing the most valuable type-strain genomes for metagenomic binning, comparative biology and taxonomic classification.</title>
        <authorList>
            <person name="Goeker M."/>
        </authorList>
    </citation>
    <scope>NUCLEOTIDE SEQUENCE [LARGE SCALE GENOMIC DNA]</scope>
    <source>
        <strain evidence="4 5">DSM 27696</strain>
    </source>
</reference>
<keyword evidence="5" id="KW-1185">Reference proteome</keyword>
<evidence type="ECO:0000256" key="1">
    <source>
        <dbReference type="PROSITE-ProRule" id="PRU00285"/>
    </source>
</evidence>
<evidence type="ECO:0000313" key="4">
    <source>
        <dbReference type="EMBL" id="RCW77520.1"/>
    </source>
</evidence>
<dbReference type="OrthoDB" id="1806521at2"/>